<evidence type="ECO:0000313" key="1">
    <source>
        <dbReference type="EMBL" id="KAJ9082653.1"/>
    </source>
</evidence>
<organism evidence="1 2">
    <name type="scientific">Entomophthora muscae</name>
    <dbReference type="NCBI Taxonomy" id="34485"/>
    <lineage>
        <taxon>Eukaryota</taxon>
        <taxon>Fungi</taxon>
        <taxon>Fungi incertae sedis</taxon>
        <taxon>Zoopagomycota</taxon>
        <taxon>Entomophthoromycotina</taxon>
        <taxon>Entomophthoromycetes</taxon>
        <taxon>Entomophthorales</taxon>
        <taxon>Entomophthoraceae</taxon>
        <taxon>Entomophthora</taxon>
    </lineage>
</organism>
<name>A0ACC2U718_9FUNG</name>
<gene>
    <name evidence="1" type="primary">MRD1_3</name>
    <name evidence="1" type="ORF">DSO57_1002599</name>
</gene>
<proteinExistence type="predicted"/>
<accession>A0ACC2U718</accession>
<keyword evidence="2" id="KW-1185">Reference proteome</keyword>
<dbReference type="Proteomes" id="UP001165960">
    <property type="component" value="Unassembled WGS sequence"/>
</dbReference>
<evidence type="ECO:0000313" key="2">
    <source>
        <dbReference type="Proteomes" id="UP001165960"/>
    </source>
</evidence>
<sequence length="145" mass="16833">MENKNIYNMSRIIVKNLPKHLKEDRMKEHFSKQGHVTDVKLMKSSDGVSRKFGYIGFKTENEAKAAVRFFNNTFIDTSKIIVEIAKPIGHPSLPRPWSKYTIEKQQQEEAFRAKLEKEKQERKEAADKETSLAAKHMALLEQAEK</sequence>
<reference evidence="1" key="1">
    <citation type="submission" date="2022-04" db="EMBL/GenBank/DDBJ databases">
        <title>Genome of the entomopathogenic fungus Entomophthora muscae.</title>
        <authorList>
            <person name="Elya C."/>
            <person name="Lovett B.R."/>
            <person name="Lee E."/>
            <person name="Macias A.M."/>
            <person name="Hajek A.E."/>
            <person name="De Bivort B.L."/>
            <person name="Kasson M.T."/>
            <person name="De Fine Licht H.H."/>
            <person name="Stajich J.E."/>
        </authorList>
    </citation>
    <scope>NUCLEOTIDE SEQUENCE</scope>
    <source>
        <strain evidence="1">Berkeley</strain>
    </source>
</reference>
<comment type="caution">
    <text evidence="1">The sequence shown here is derived from an EMBL/GenBank/DDBJ whole genome shotgun (WGS) entry which is preliminary data.</text>
</comment>
<dbReference type="EMBL" id="QTSX02001426">
    <property type="protein sequence ID" value="KAJ9082653.1"/>
    <property type="molecule type" value="Genomic_DNA"/>
</dbReference>
<protein>
    <submittedName>
        <fullName evidence="1">Multiple RNA-binding domain-containing protein 1</fullName>
    </submittedName>
</protein>